<keyword evidence="3" id="KW-0731">Sigma factor</keyword>
<evidence type="ECO:0000256" key="1">
    <source>
        <dbReference type="ARBA" id="ARBA00010641"/>
    </source>
</evidence>
<dbReference type="Pfam" id="PF08281">
    <property type="entry name" value="Sigma70_r4_2"/>
    <property type="match status" value="1"/>
</dbReference>
<evidence type="ECO:0000256" key="3">
    <source>
        <dbReference type="ARBA" id="ARBA00023082"/>
    </source>
</evidence>
<name>A0ABV9SVT6_9BACT</name>
<dbReference type="PANTHER" id="PTHR43133:SF46">
    <property type="entry name" value="RNA POLYMERASE SIGMA-70 FACTOR ECF SUBFAMILY"/>
    <property type="match status" value="1"/>
</dbReference>
<dbReference type="SUPFAM" id="SSF88659">
    <property type="entry name" value="Sigma3 and sigma4 domains of RNA polymerase sigma factors"/>
    <property type="match status" value="1"/>
</dbReference>
<evidence type="ECO:0000259" key="6">
    <source>
        <dbReference type="Pfam" id="PF08281"/>
    </source>
</evidence>
<dbReference type="CDD" id="cd06171">
    <property type="entry name" value="Sigma70_r4"/>
    <property type="match status" value="1"/>
</dbReference>
<dbReference type="InterPro" id="IPR013249">
    <property type="entry name" value="RNA_pol_sigma70_r4_t2"/>
</dbReference>
<feature type="domain" description="RNA polymerase sigma-70 region 2" evidence="5">
    <location>
        <begin position="21"/>
        <end position="87"/>
    </location>
</feature>
<comment type="caution">
    <text evidence="7">The sequence shown here is derived from an EMBL/GenBank/DDBJ whole genome shotgun (WGS) entry which is preliminary data.</text>
</comment>
<keyword evidence="4" id="KW-0804">Transcription</keyword>
<feature type="domain" description="RNA polymerase sigma factor 70 region 4 type 2" evidence="6">
    <location>
        <begin position="122"/>
        <end position="173"/>
    </location>
</feature>
<dbReference type="EMBL" id="JBHSJJ010000001">
    <property type="protein sequence ID" value="MFC4870411.1"/>
    <property type="molecule type" value="Genomic_DNA"/>
</dbReference>
<protein>
    <submittedName>
        <fullName evidence="7">RNA polymerase sigma factor</fullName>
    </submittedName>
</protein>
<comment type="similarity">
    <text evidence="1">Belongs to the sigma-70 factor family. ECF subfamily.</text>
</comment>
<reference evidence="8" key="1">
    <citation type="journal article" date="2019" name="Int. J. Syst. Evol. Microbiol.">
        <title>The Global Catalogue of Microorganisms (GCM) 10K type strain sequencing project: providing services to taxonomists for standard genome sequencing and annotation.</title>
        <authorList>
            <consortium name="The Broad Institute Genomics Platform"/>
            <consortium name="The Broad Institute Genome Sequencing Center for Infectious Disease"/>
            <person name="Wu L."/>
            <person name="Ma J."/>
        </authorList>
    </citation>
    <scope>NUCLEOTIDE SEQUENCE [LARGE SCALE GENOMIC DNA]</scope>
    <source>
        <strain evidence="8">CGMCC 4.7466</strain>
    </source>
</reference>
<dbReference type="NCBIfam" id="TIGR02937">
    <property type="entry name" value="sigma70-ECF"/>
    <property type="match status" value="1"/>
</dbReference>
<gene>
    <name evidence="7" type="ORF">ACFPFU_01850</name>
</gene>
<dbReference type="RefSeq" id="WP_377060925.1">
    <property type="nucleotide sequence ID" value="NZ_JBHSJJ010000001.1"/>
</dbReference>
<proteinExistence type="inferred from homology"/>
<dbReference type="InterPro" id="IPR013324">
    <property type="entry name" value="RNA_pol_sigma_r3/r4-like"/>
</dbReference>
<dbReference type="Pfam" id="PF04542">
    <property type="entry name" value="Sigma70_r2"/>
    <property type="match status" value="1"/>
</dbReference>
<evidence type="ECO:0000259" key="5">
    <source>
        <dbReference type="Pfam" id="PF04542"/>
    </source>
</evidence>
<dbReference type="Proteomes" id="UP001595818">
    <property type="component" value="Unassembled WGS sequence"/>
</dbReference>
<dbReference type="InterPro" id="IPR007627">
    <property type="entry name" value="RNA_pol_sigma70_r2"/>
</dbReference>
<dbReference type="Gene3D" id="1.10.10.10">
    <property type="entry name" value="Winged helix-like DNA-binding domain superfamily/Winged helix DNA-binding domain"/>
    <property type="match status" value="1"/>
</dbReference>
<dbReference type="Gene3D" id="1.10.1740.10">
    <property type="match status" value="1"/>
</dbReference>
<dbReference type="InterPro" id="IPR039425">
    <property type="entry name" value="RNA_pol_sigma-70-like"/>
</dbReference>
<dbReference type="PANTHER" id="PTHR43133">
    <property type="entry name" value="RNA POLYMERASE ECF-TYPE SIGMA FACTO"/>
    <property type="match status" value="1"/>
</dbReference>
<keyword evidence="8" id="KW-1185">Reference proteome</keyword>
<dbReference type="InterPro" id="IPR014284">
    <property type="entry name" value="RNA_pol_sigma-70_dom"/>
</dbReference>
<dbReference type="InterPro" id="IPR013325">
    <property type="entry name" value="RNA_pol_sigma_r2"/>
</dbReference>
<sequence>MTNSEKLDELKAKKDAFSKVYDQYFESLVSYLRKFSVDEELVFHAIQELFLELWKSRNNLDAIQSLKAYLFVSARRKLISLQKSERKRLTQTHIFNTEQLNFQYTHEDFLIHSEHNQIKCKKLAKAINALPDRQKEAVYLRYYEDLSPQEISAIQGIAYQSVLNNLQRAYKELRDNPLILSLLK</sequence>
<evidence type="ECO:0000256" key="2">
    <source>
        <dbReference type="ARBA" id="ARBA00023015"/>
    </source>
</evidence>
<evidence type="ECO:0000313" key="8">
    <source>
        <dbReference type="Proteomes" id="UP001595818"/>
    </source>
</evidence>
<dbReference type="SUPFAM" id="SSF88946">
    <property type="entry name" value="Sigma2 domain of RNA polymerase sigma factors"/>
    <property type="match status" value="1"/>
</dbReference>
<evidence type="ECO:0000313" key="7">
    <source>
        <dbReference type="EMBL" id="MFC4870411.1"/>
    </source>
</evidence>
<accession>A0ABV9SVT6</accession>
<dbReference type="InterPro" id="IPR036388">
    <property type="entry name" value="WH-like_DNA-bd_sf"/>
</dbReference>
<keyword evidence="2" id="KW-0805">Transcription regulation</keyword>
<evidence type="ECO:0000256" key="4">
    <source>
        <dbReference type="ARBA" id="ARBA00023163"/>
    </source>
</evidence>
<organism evidence="7 8">
    <name type="scientific">Negadavirga shengliensis</name>
    <dbReference type="NCBI Taxonomy" id="1389218"/>
    <lineage>
        <taxon>Bacteria</taxon>
        <taxon>Pseudomonadati</taxon>
        <taxon>Bacteroidota</taxon>
        <taxon>Cytophagia</taxon>
        <taxon>Cytophagales</taxon>
        <taxon>Cyclobacteriaceae</taxon>
        <taxon>Negadavirga</taxon>
    </lineage>
</organism>